<dbReference type="GO" id="GO:0008271">
    <property type="term" value="F:secondary active sulfate transmembrane transporter activity"/>
    <property type="evidence" value="ECO:0007669"/>
    <property type="project" value="InterPro"/>
</dbReference>
<reference evidence="10 11" key="1">
    <citation type="submission" date="2019-06" db="EMBL/GenBank/DDBJ databases">
        <title>A chromosomal-level reference genome of Carpinus fangiana (Coryloideae, Betulaceae).</title>
        <authorList>
            <person name="Yang X."/>
            <person name="Wang Z."/>
            <person name="Zhang L."/>
            <person name="Hao G."/>
            <person name="Liu J."/>
            <person name="Yang Y."/>
        </authorList>
    </citation>
    <scope>NUCLEOTIDE SEQUENCE [LARGE SCALE GENOMIC DNA]</scope>
    <source>
        <strain evidence="10">Cfa_2016G</strain>
        <tissue evidence="10">Leaf</tissue>
    </source>
</reference>
<dbReference type="InterPro" id="IPR001902">
    <property type="entry name" value="SLC26A/SulP_fam"/>
</dbReference>
<gene>
    <name evidence="10" type="ORF">FH972_005630</name>
</gene>
<feature type="transmembrane region" description="Helical" evidence="8">
    <location>
        <begin position="385"/>
        <end position="408"/>
    </location>
</feature>
<dbReference type="Proteomes" id="UP000327013">
    <property type="component" value="Chromosome 2"/>
</dbReference>
<evidence type="ECO:0000256" key="6">
    <source>
        <dbReference type="ARBA" id="ARBA00023136"/>
    </source>
</evidence>
<dbReference type="GO" id="GO:0016020">
    <property type="term" value="C:membrane"/>
    <property type="evidence" value="ECO:0007669"/>
    <property type="project" value="UniProtKB-SubCell"/>
</dbReference>
<evidence type="ECO:0000256" key="3">
    <source>
        <dbReference type="ARBA" id="ARBA00022448"/>
    </source>
</evidence>
<dbReference type="Pfam" id="PF00916">
    <property type="entry name" value="Sulfate_transp"/>
    <property type="match status" value="2"/>
</dbReference>
<dbReference type="FunFam" id="3.30.750.24:FF:000002">
    <property type="entry name" value="Sulfate transporter 31"/>
    <property type="match status" value="1"/>
</dbReference>
<dbReference type="PROSITE" id="PS50801">
    <property type="entry name" value="STAS"/>
    <property type="match status" value="1"/>
</dbReference>
<accession>A0A5N6QT35</accession>
<feature type="transmembrane region" description="Helical" evidence="8">
    <location>
        <begin position="146"/>
        <end position="172"/>
    </location>
</feature>
<protein>
    <recommendedName>
        <fullName evidence="9">STAS domain-containing protein</fullName>
    </recommendedName>
</protein>
<feature type="region of interest" description="Disordered" evidence="7">
    <location>
        <begin position="1"/>
        <end position="29"/>
    </location>
</feature>
<comment type="subcellular location">
    <subcellularLocation>
        <location evidence="1">Membrane</location>
        <topology evidence="1">Multi-pass membrane protein</topology>
    </subcellularLocation>
</comment>
<feature type="domain" description="STAS" evidence="9">
    <location>
        <begin position="471"/>
        <end position="594"/>
    </location>
</feature>
<evidence type="ECO:0000256" key="1">
    <source>
        <dbReference type="ARBA" id="ARBA00004141"/>
    </source>
</evidence>
<dbReference type="AlphaFoldDB" id="A0A5N6QT35"/>
<evidence type="ECO:0000256" key="7">
    <source>
        <dbReference type="SAM" id="MobiDB-lite"/>
    </source>
</evidence>
<feature type="transmembrane region" description="Helical" evidence="8">
    <location>
        <begin position="184"/>
        <end position="202"/>
    </location>
</feature>
<keyword evidence="3" id="KW-0813">Transport</keyword>
<evidence type="ECO:0000256" key="2">
    <source>
        <dbReference type="ARBA" id="ARBA00008692"/>
    </source>
</evidence>
<keyword evidence="5 8" id="KW-1133">Transmembrane helix</keyword>
<feature type="transmembrane region" description="Helical" evidence="8">
    <location>
        <begin position="322"/>
        <end position="341"/>
    </location>
</feature>
<dbReference type="Gene3D" id="3.30.750.24">
    <property type="entry name" value="STAS domain"/>
    <property type="match status" value="1"/>
</dbReference>
<organism evidence="10 11">
    <name type="scientific">Carpinus fangiana</name>
    <dbReference type="NCBI Taxonomy" id="176857"/>
    <lineage>
        <taxon>Eukaryota</taxon>
        <taxon>Viridiplantae</taxon>
        <taxon>Streptophyta</taxon>
        <taxon>Embryophyta</taxon>
        <taxon>Tracheophyta</taxon>
        <taxon>Spermatophyta</taxon>
        <taxon>Magnoliopsida</taxon>
        <taxon>eudicotyledons</taxon>
        <taxon>Gunneridae</taxon>
        <taxon>Pentapetalae</taxon>
        <taxon>rosids</taxon>
        <taxon>fabids</taxon>
        <taxon>Fagales</taxon>
        <taxon>Betulaceae</taxon>
        <taxon>Carpinus</taxon>
    </lineage>
</organism>
<evidence type="ECO:0000256" key="5">
    <source>
        <dbReference type="ARBA" id="ARBA00022989"/>
    </source>
</evidence>
<dbReference type="Pfam" id="PF01740">
    <property type="entry name" value="STAS"/>
    <property type="match status" value="1"/>
</dbReference>
<keyword evidence="11" id="KW-1185">Reference proteome</keyword>
<keyword evidence="6 8" id="KW-0472">Membrane</keyword>
<feature type="transmembrane region" description="Helical" evidence="8">
    <location>
        <begin position="229"/>
        <end position="250"/>
    </location>
</feature>
<evidence type="ECO:0000256" key="4">
    <source>
        <dbReference type="ARBA" id="ARBA00022692"/>
    </source>
</evidence>
<feature type="transmembrane region" description="Helical" evidence="8">
    <location>
        <begin position="415"/>
        <end position="443"/>
    </location>
</feature>
<keyword evidence="4 8" id="KW-0812">Transmembrane</keyword>
<dbReference type="InterPro" id="IPR018045">
    <property type="entry name" value="S04_transporter_CS"/>
</dbReference>
<feature type="transmembrane region" description="Helical" evidence="8">
    <location>
        <begin position="353"/>
        <end position="379"/>
    </location>
</feature>
<dbReference type="SUPFAM" id="SSF52091">
    <property type="entry name" value="SpoIIaa-like"/>
    <property type="match status" value="1"/>
</dbReference>
<dbReference type="OrthoDB" id="288203at2759"/>
<feature type="compositionally biased region" description="Basic and acidic residues" evidence="7">
    <location>
        <begin position="1"/>
        <end position="14"/>
    </location>
</feature>
<dbReference type="InterPro" id="IPR002645">
    <property type="entry name" value="STAS_dom"/>
</dbReference>
<name>A0A5N6QT35_9ROSI</name>
<dbReference type="CDD" id="cd07042">
    <property type="entry name" value="STAS_SulP_like_sulfate_transporter"/>
    <property type="match status" value="1"/>
</dbReference>
<evidence type="ECO:0000313" key="10">
    <source>
        <dbReference type="EMBL" id="KAE8009179.1"/>
    </source>
</evidence>
<dbReference type="PROSITE" id="PS01130">
    <property type="entry name" value="SLC26A"/>
    <property type="match status" value="1"/>
</dbReference>
<evidence type="ECO:0000256" key="8">
    <source>
        <dbReference type="SAM" id="Phobius"/>
    </source>
</evidence>
<dbReference type="InterPro" id="IPR011547">
    <property type="entry name" value="SLC26A/SulP_dom"/>
</dbReference>
<comment type="similarity">
    <text evidence="2">Belongs to the SLC26A/SulP transporter (TC 2.A.53) family.</text>
</comment>
<feature type="transmembrane region" description="Helical" evidence="8">
    <location>
        <begin position="108"/>
        <end position="126"/>
    </location>
</feature>
<dbReference type="EMBL" id="CM017322">
    <property type="protein sequence ID" value="KAE8009179.1"/>
    <property type="molecule type" value="Genomic_DNA"/>
</dbReference>
<feature type="transmembrane region" description="Helical" evidence="8">
    <location>
        <begin position="289"/>
        <end position="310"/>
    </location>
</feature>
<dbReference type="NCBIfam" id="TIGR00815">
    <property type="entry name" value="sulP"/>
    <property type="match status" value="1"/>
</dbReference>
<dbReference type="InterPro" id="IPR036513">
    <property type="entry name" value="STAS_dom_sf"/>
</dbReference>
<evidence type="ECO:0000259" key="9">
    <source>
        <dbReference type="PROSITE" id="PS50801"/>
    </source>
</evidence>
<dbReference type="PANTHER" id="PTHR11814">
    <property type="entry name" value="SULFATE TRANSPORTER"/>
    <property type="match status" value="1"/>
</dbReference>
<proteinExistence type="inferred from homology"/>
<sequence>MSRRVIDDSGKNGREIGSGPSSRHSAEDIGASGAGEVSHLIHRVEPPPKHNLLNELKIGFKETFFHDEPLRHFKDTSGATKFLLVLRGIFPILDWGRRYTLKEFKGDLIAGLTIASLCIPQDIAYAKLANLDPQYGLYSSFVPPLVYAFMGSSRHIAIGPVAVVSLLLGTLLQNEINPSNKLAYRRLAFTATFFAGITQFALVELANHTNWTVILGLPSDYQAKKYKKLFWVSAIAPLTSVIVATFCVYITRADKQGVQIVTHIHKGINPSSAHDIYWTGDLVLKGFKVGVVAGLVALTEAVAIGRTFAAMKDYSLDGNKEMVALGSMNIVGSMTSCYVATGSFSRSAVNYMAGCNTAVSNIVMSCVVLLTLELITPLFKYTPNAVLASIIIAAVIGLIDFEAVILLWKIDKFDFVACMGAFFGVIFKSVEIGLLIAVAISFAKILLQVTRPRTAVLGKLPGTNVYRNIEQYPKATTISGILIVRVDSAIYFSNSNYIKERILRWLSYEEEEVKKLSLPRIQYLVVEMSPVTDIDTSGIHSFEELYKTLQHRNVHLVLANPAPIVIEKLYSSDFAKLIGEDKIFSSVADAVLTLSPKTQEP</sequence>
<evidence type="ECO:0000313" key="11">
    <source>
        <dbReference type="Proteomes" id="UP000327013"/>
    </source>
</evidence>